<sequence>MKNNMINFGVISCSVMARRHMEAICYNPNTNLVAVCDIQGSLAGNAAADFGVESWYTDYQDLLKNGKIDAVVICTPDQMHREMTVAALAAGKHVLCEKPMALTWEDCEAMINAADHSSAQLMIGQICRYTPSFIQAKKMIERGDIGELFFVESEYAHDYSEILKGTHEWRSDPLRHGFLGGGCHAVDLLRWIAGNPIEVTAYSNSKMLKTLATDDCTIAIMKFPNDVIGKVFVSTGCKRDYTMRSVFYGSKGTIIADNTSPYLTVYTVGEEGQERIDGMERFTVPVLYPVPLNNHNTAGEIEELANAILNGQKVATDVREGAATVKTCLAAVRSTQTGLPQKLDGEGPVPGCRSI</sequence>
<accession>A0ABS6K8J0</accession>
<dbReference type="EMBL" id="JAHQCX010000007">
    <property type="protein sequence ID" value="MBU9726824.1"/>
    <property type="molecule type" value="Genomic_DNA"/>
</dbReference>
<feature type="domain" description="GFO/IDH/MocA-like oxidoreductase" evidence="2">
    <location>
        <begin position="133"/>
        <end position="254"/>
    </location>
</feature>
<name>A0ABS6K8J0_9FIRM</name>
<protein>
    <submittedName>
        <fullName evidence="3">Gfo/Idh/MocA family oxidoreductase</fullName>
    </submittedName>
</protein>
<evidence type="ECO:0000259" key="2">
    <source>
        <dbReference type="Pfam" id="PF22725"/>
    </source>
</evidence>
<gene>
    <name evidence="3" type="ORF">KTH90_12435</name>
</gene>
<dbReference type="InterPro" id="IPR036291">
    <property type="entry name" value="NAD(P)-bd_dom_sf"/>
</dbReference>
<dbReference type="PANTHER" id="PTHR43377">
    <property type="entry name" value="BILIVERDIN REDUCTASE A"/>
    <property type="match status" value="1"/>
</dbReference>
<evidence type="ECO:0000313" key="3">
    <source>
        <dbReference type="EMBL" id="MBU9726824.1"/>
    </source>
</evidence>
<evidence type="ECO:0000259" key="1">
    <source>
        <dbReference type="Pfam" id="PF01408"/>
    </source>
</evidence>
<feature type="domain" description="Gfo/Idh/MocA-like oxidoreductase N-terminal" evidence="1">
    <location>
        <begin position="6"/>
        <end position="124"/>
    </location>
</feature>
<organism evidence="3 4">
    <name type="scientific">Diplocloster modestus</name>
    <dbReference type="NCBI Taxonomy" id="2850322"/>
    <lineage>
        <taxon>Bacteria</taxon>
        <taxon>Bacillati</taxon>
        <taxon>Bacillota</taxon>
        <taxon>Clostridia</taxon>
        <taxon>Lachnospirales</taxon>
        <taxon>Lachnospiraceae</taxon>
        <taxon>Diplocloster</taxon>
    </lineage>
</organism>
<dbReference type="PANTHER" id="PTHR43377:SF2">
    <property type="entry name" value="BINDING ROSSMANN FOLD OXIDOREDUCTASE, PUTATIVE (AFU_ORTHOLOGUE AFUA_4G00560)-RELATED"/>
    <property type="match status" value="1"/>
</dbReference>
<keyword evidence="4" id="KW-1185">Reference proteome</keyword>
<dbReference type="InterPro" id="IPR051450">
    <property type="entry name" value="Gfo/Idh/MocA_Oxidoreductases"/>
</dbReference>
<dbReference type="Pfam" id="PF01408">
    <property type="entry name" value="GFO_IDH_MocA"/>
    <property type="match status" value="1"/>
</dbReference>
<dbReference type="Proteomes" id="UP001314681">
    <property type="component" value="Unassembled WGS sequence"/>
</dbReference>
<dbReference type="Gene3D" id="3.30.360.10">
    <property type="entry name" value="Dihydrodipicolinate Reductase, domain 2"/>
    <property type="match status" value="1"/>
</dbReference>
<dbReference type="SUPFAM" id="SSF51735">
    <property type="entry name" value="NAD(P)-binding Rossmann-fold domains"/>
    <property type="match status" value="1"/>
</dbReference>
<proteinExistence type="predicted"/>
<dbReference type="Gene3D" id="3.40.50.720">
    <property type="entry name" value="NAD(P)-binding Rossmann-like Domain"/>
    <property type="match status" value="1"/>
</dbReference>
<comment type="caution">
    <text evidence="3">The sequence shown here is derived from an EMBL/GenBank/DDBJ whole genome shotgun (WGS) entry which is preliminary data.</text>
</comment>
<dbReference type="RefSeq" id="WP_238726893.1">
    <property type="nucleotide sequence ID" value="NZ_JAHQCX010000007.1"/>
</dbReference>
<dbReference type="InterPro" id="IPR000683">
    <property type="entry name" value="Gfo/Idh/MocA-like_OxRdtase_N"/>
</dbReference>
<reference evidence="3 4" key="1">
    <citation type="submission" date="2021-06" db="EMBL/GenBank/DDBJ databases">
        <title>Description of novel taxa of the family Lachnospiraceae.</title>
        <authorList>
            <person name="Chaplin A.V."/>
            <person name="Sokolova S.R."/>
            <person name="Pikina A.P."/>
            <person name="Korzhanova M."/>
            <person name="Belova V."/>
            <person name="Korostin D."/>
            <person name="Efimov B.A."/>
        </authorList>
    </citation>
    <scope>NUCLEOTIDE SEQUENCE [LARGE SCALE GENOMIC DNA]</scope>
    <source>
        <strain evidence="3 4">ASD4241</strain>
    </source>
</reference>
<dbReference type="Pfam" id="PF22725">
    <property type="entry name" value="GFO_IDH_MocA_C3"/>
    <property type="match status" value="1"/>
</dbReference>
<evidence type="ECO:0000313" key="4">
    <source>
        <dbReference type="Proteomes" id="UP001314681"/>
    </source>
</evidence>
<dbReference type="InterPro" id="IPR055170">
    <property type="entry name" value="GFO_IDH_MocA-like_dom"/>
</dbReference>
<dbReference type="SUPFAM" id="SSF55347">
    <property type="entry name" value="Glyceraldehyde-3-phosphate dehydrogenase-like, C-terminal domain"/>
    <property type="match status" value="1"/>
</dbReference>